<dbReference type="EMBL" id="JBHSMG010000003">
    <property type="protein sequence ID" value="MFC5502949.1"/>
    <property type="molecule type" value="Genomic_DNA"/>
</dbReference>
<dbReference type="PANTHER" id="PTHR42870">
    <property type="entry name" value="ACETYL-COA C-ACETYLTRANSFERASE"/>
    <property type="match status" value="1"/>
</dbReference>
<sequence>MSASVYVTGAVCTPFGKFPERSVTAMVESVVDDVLADADCDPEDIGFVAVGNAIGSLMTGQAMIQGQLALADTPLAGAPVVNVENACASSSSALLLAINAVRSGSCDSALAIGVEKMTSPDRARAFEALAAGIDVTTHAHSGTPRASVFMSIYAQEARDYMAATGATAEAFAHAAAIARLHGSLNPRAQYRTTATPAEILDSRVIDDPLTLLMCSPIGDGAAAVLVSARPHRDAAIAVRAIALRSGRRAEGGELVRRTAAEAFAAAERRPADVDIVEVHDAASSSGLVALEELGVVEHGRAWRRALHDDFRFDGRLPVNTGGGLVSRGHPVGATGAAQIVELVDQLRGRAGGRQVRDARLAVAQNAGGAVTTVPYTSAVCSVTVLERD</sequence>
<feature type="domain" description="Thiolase C-terminal" evidence="8">
    <location>
        <begin position="255"/>
        <end position="372"/>
    </location>
</feature>
<dbReference type="PIRSF" id="PIRSF000429">
    <property type="entry name" value="Ac-CoA_Ac_transf"/>
    <property type="match status" value="1"/>
</dbReference>
<keyword evidence="4" id="KW-0445">Lipid transport</keyword>
<keyword evidence="2" id="KW-0813">Transport</keyword>
<feature type="domain" description="Thiolase N-terminal" evidence="7">
    <location>
        <begin position="5"/>
        <end position="179"/>
    </location>
</feature>
<keyword evidence="9" id="KW-0012">Acyltransferase</keyword>
<dbReference type="Pfam" id="PF22691">
    <property type="entry name" value="Thiolase_C_1"/>
    <property type="match status" value="1"/>
</dbReference>
<evidence type="ECO:0000259" key="8">
    <source>
        <dbReference type="Pfam" id="PF22691"/>
    </source>
</evidence>
<dbReference type="PANTHER" id="PTHR42870:SF1">
    <property type="entry name" value="NON-SPECIFIC LIPID-TRANSFER PROTEIN-LIKE 2"/>
    <property type="match status" value="1"/>
</dbReference>
<dbReference type="RefSeq" id="WP_386740667.1">
    <property type="nucleotide sequence ID" value="NZ_JBHSMG010000003.1"/>
</dbReference>
<evidence type="ECO:0000313" key="10">
    <source>
        <dbReference type="Proteomes" id="UP001596039"/>
    </source>
</evidence>
<evidence type="ECO:0000256" key="1">
    <source>
        <dbReference type="ARBA" id="ARBA00012352"/>
    </source>
</evidence>
<dbReference type="CDD" id="cd00829">
    <property type="entry name" value="SCP-x_thiolase"/>
    <property type="match status" value="1"/>
</dbReference>
<dbReference type="GO" id="GO:0016746">
    <property type="term" value="F:acyltransferase activity"/>
    <property type="evidence" value="ECO:0007669"/>
    <property type="project" value="UniProtKB-KW"/>
</dbReference>
<evidence type="ECO:0000313" key="9">
    <source>
        <dbReference type="EMBL" id="MFC5502949.1"/>
    </source>
</evidence>
<comment type="caution">
    <text evidence="9">The sequence shown here is derived from an EMBL/GenBank/DDBJ whole genome shotgun (WGS) entry which is preliminary data.</text>
</comment>
<evidence type="ECO:0000256" key="4">
    <source>
        <dbReference type="ARBA" id="ARBA00023055"/>
    </source>
</evidence>
<dbReference type="InterPro" id="IPR016039">
    <property type="entry name" value="Thiolase-like"/>
</dbReference>
<dbReference type="InterPro" id="IPR020613">
    <property type="entry name" value="Thiolase_CS"/>
</dbReference>
<gene>
    <name evidence="9" type="ORF">ACFPJ4_11930</name>
</gene>
<dbReference type="Pfam" id="PF00108">
    <property type="entry name" value="Thiolase_N"/>
    <property type="match status" value="1"/>
</dbReference>
<keyword evidence="5" id="KW-0446">Lipid-binding</keyword>
<name>A0ABW0NRD4_9MICO</name>
<dbReference type="PROSITE" id="PS00737">
    <property type="entry name" value="THIOLASE_2"/>
    <property type="match status" value="1"/>
</dbReference>
<protein>
    <recommendedName>
        <fullName evidence="1">propanoyl-CoA C-acyltransferase</fullName>
        <ecNumber evidence="1">2.3.1.176</ecNumber>
    </recommendedName>
    <alternativeName>
        <fullName evidence="6">Propanoyl-CoA C-acyltransferase</fullName>
    </alternativeName>
</protein>
<evidence type="ECO:0000256" key="3">
    <source>
        <dbReference type="ARBA" id="ARBA00022679"/>
    </source>
</evidence>
<dbReference type="Proteomes" id="UP001596039">
    <property type="component" value="Unassembled WGS sequence"/>
</dbReference>
<dbReference type="InterPro" id="IPR002155">
    <property type="entry name" value="Thiolase"/>
</dbReference>
<dbReference type="EC" id="2.3.1.176" evidence="1"/>
<proteinExistence type="predicted"/>
<evidence type="ECO:0000259" key="7">
    <source>
        <dbReference type="Pfam" id="PF00108"/>
    </source>
</evidence>
<dbReference type="SUPFAM" id="SSF53901">
    <property type="entry name" value="Thiolase-like"/>
    <property type="match status" value="2"/>
</dbReference>
<dbReference type="InterPro" id="IPR020616">
    <property type="entry name" value="Thiolase_N"/>
</dbReference>
<evidence type="ECO:0000256" key="5">
    <source>
        <dbReference type="ARBA" id="ARBA00023121"/>
    </source>
</evidence>
<keyword evidence="3 9" id="KW-0808">Transferase</keyword>
<evidence type="ECO:0000256" key="6">
    <source>
        <dbReference type="ARBA" id="ARBA00032316"/>
    </source>
</evidence>
<keyword evidence="10" id="KW-1185">Reference proteome</keyword>
<organism evidence="9 10">
    <name type="scientific">Lysinimonas soli</name>
    <dbReference type="NCBI Taxonomy" id="1074233"/>
    <lineage>
        <taxon>Bacteria</taxon>
        <taxon>Bacillati</taxon>
        <taxon>Actinomycetota</taxon>
        <taxon>Actinomycetes</taxon>
        <taxon>Micrococcales</taxon>
        <taxon>Microbacteriaceae</taxon>
        <taxon>Lysinimonas</taxon>
    </lineage>
</organism>
<dbReference type="Gene3D" id="3.40.47.10">
    <property type="match status" value="1"/>
</dbReference>
<accession>A0ABW0NRD4</accession>
<evidence type="ECO:0000256" key="2">
    <source>
        <dbReference type="ARBA" id="ARBA00022448"/>
    </source>
</evidence>
<dbReference type="InterPro" id="IPR055140">
    <property type="entry name" value="Thiolase_C_2"/>
</dbReference>
<reference evidence="10" key="1">
    <citation type="journal article" date="2019" name="Int. J. Syst. Evol. Microbiol.">
        <title>The Global Catalogue of Microorganisms (GCM) 10K type strain sequencing project: providing services to taxonomists for standard genome sequencing and annotation.</title>
        <authorList>
            <consortium name="The Broad Institute Genomics Platform"/>
            <consortium name="The Broad Institute Genome Sequencing Center for Infectious Disease"/>
            <person name="Wu L."/>
            <person name="Ma J."/>
        </authorList>
    </citation>
    <scope>NUCLEOTIDE SEQUENCE [LARGE SCALE GENOMIC DNA]</scope>
    <source>
        <strain evidence="10">CGMCC 4.6997</strain>
    </source>
</reference>